<sequence length="201" mass="22804">MQIKIQPMGPYQTNCYIATVEGKDFIIDPGVDATKWVLNNVTNPVAILNTHGHFDHVWSNAEVKERLKLPIYCPKDDSFMLTSDPLGQGTPKSIPDYEIVGDEELTIEGIKIKYRHFPGHTPGCSIIEIGDVWFSGDFLFQQSIGRWDFPSSSAEEMVKSLEKALKIERDYTIYPGHGLSTTLKAEQRVIPFWIDQVKRSM</sequence>
<gene>
    <name evidence="6" type="ORF">MNB_SV-8-972</name>
</gene>
<keyword evidence="2" id="KW-0479">Metal-binding</keyword>
<reference evidence="6" key="1">
    <citation type="submission" date="2016-10" db="EMBL/GenBank/DDBJ databases">
        <authorList>
            <person name="de Groot N.N."/>
        </authorList>
    </citation>
    <scope>NUCLEOTIDE SEQUENCE</scope>
</reference>
<accession>A0A1W1BVE2</accession>
<dbReference type="Gene3D" id="3.60.15.10">
    <property type="entry name" value="Ribonuclease Z/Hydroxyacylglutathione hydrolase-like"/>
    <property type="match status" value="1"/>
</dbReference>
<dbReference type="SUPFAM" id="SSF56281">
    <property type="entry name" value="Metallo-hydrolase/oxidoreductase"/>
    <property type="match status" value="1"/>
</dbReference>
<dbReference type="PANTHER" id="PTHR46233">
    <property type="entry name" value="HYDROXYACYLGLUTATHIONE HYDROLASE GLOC"/>
    <property type="match status" value="1"/>
</dbReference>
<dbReference type="GO" id="GO:0046872">
    <property type="term" value="F:metal ion binding"/>
    <property type="evidence" value="ECO:0007669"/>
    <property type="project" value="UniProtKB-KW"/>
</dbReference>
<evidence type="ECO:0000256" key="3">
    <source>
        <dbReference type="ARBA" id="ARBA00022801"/>
    </source>
</evidence>
<name>A0A1W1BVE2_9ZZZZ</name>
<dbReference type="PANTHER" id="PTHR46233:SF3">
    <property type="entry name" value="HYDROXYACYLGLUTATHIONE HYDROLASE GLOC"/>
    <property type="match status" value="1"/>
</dbReference>
<organism evidence="6">
    <name type="scientific">hydrothermal vent metagenome</name>
    <dbReference type="NCBI Taxonomy" id="652676"/>
    <lineage>
        <taxon>unclassified sequences</taxon>
        <taxon>metagenomes</taxon>
        <taxon>ecological metagenomes</taxon>
    </lineage>
</organism>
<keyword evidence="3 6" id="KW-0378">Hydrolase</keyword>
<dbReference type="CDD" id="cd06262">
    <property type="entry name" value="metallo-hydrolase-like_MBL-fold"/>
    <property type="match status" value="1"/>
</dbReference>
<comment type="cofactor">
    <cofactor evidence="1">
        <name>Zn(2+)</name>
        <dbReference type="ChEBI" id="CHEBI:29105"/>
    </cofactor>
</comment>
<dbReference type="InterPro" id="IPR051453">
    <property type="entry name" value="MBL_Glyoxalase_II"/>
</dbReference>
<dbReference type="InterPro" id="IPR036866">
    <property type="entry name" value="RibonucZ/Hydroxyglut_hydro"/>
</dbReference>
<feature type="domain" description="Metallo-beta-lactamase" evidence="5">
    <location>
        <begin position="12"/>
        <end position="177"/>
    </location>
</feature>
<dbReference type="EC" id="3.1.2.6" evidence="6"/>
<evidence type="ECO:0000256" key="2">
    <source>
        <dbReference type="ARBA" id="ARBA00022723"/>
    </source>
</evidence>
<dbReference type="Pfam" id="PF00753">
    <property type="entry name" value="Lactamase_B"/>
    <property type="match status" value="1"/>
</dbReference>
<keyword evidence="4" id="KW-0862">Zinc</keyword>
<dbReference type="EMBL" id="FPHD01000046">
    <property type="protein sequence ID" value="SFV57578.1"/>
    <property type="molecule type" value="Genomic_DNA"/>
</dbReference>
<dbReference type="GO" id="GO:0004416">
    <property type="term" value="F:hydroxyacylglutathione hydrolase activity"/>
    <property type="evidence" value="ECO:0007669"/>
    <property type="project" value="UniProtKB-EC"/>
</dbReference>
<evidence type="ECO:0000256" key="1">
    <source>
        <dbReference type="ARBA" id="ARBA00001947"/>
    </source>
</evidence>
<protein>
    <submittedName>
        <fullName evidence="6">Hydroxyacylglutathione hydrolase</fullName>
        <ecNumber evidence="6">3.1.2.6</ecNumber>
    </submittedName>
</protein>
<dbReference type="InterPro" id="IPR001279">
    <property type="entry name" value="Metallo-B-lactamas"/>
</dbReference>
<evidence type="ECO:0000313" key="6">
    <source>
        <dbReference type="EMBL" id="SFV57578.1"/>
    </source>
</evidence>
<evidence type="ECO:0000259" key="5">
    <source>
        <dbReference type="SMART" id="SM00849"/>
    </source>
</evidence>
<dbReference type="SMART" id="SM00849">
    <property type="entry name" value="Lactamase_B"/>
    <property type="match status" value="1"/>
</dbReference>
<proteinExistence type="predicted"/>
<evidence type="ECO:0000256" key="4">
    <source>
        <dbReference type="ARBA" id="ARBA00022833"/>
    </source>
</evidence>
<dbReference type="AlphaFoldDB" id="A0A1W1BVE2"/>